<dbReference type="InParanoid" id="A9AUC6"/>
<dbReference type="GO" id="GO:0016989">
    <property type="term" value="F:sigma factor antagonist activity"/>
    <property type="evidence" value="ECO:0007669"/>
    <property type="project" value="TreeGrafter"/>
</dbReference>
<protein>
    <submittedName>
        <fullName evidence="3">Transmembrane anti-sigma factor</fullName>
    </submittedName>
</protein>
<feature type="compositionally biased region" description="Low complexity" evidence="1">
    <location>
        <begin position="139"/>
        <end position="159"/>
    </location>
</feature>
<dbReference type="STRING" id="316274.Haur_0394"/>
<dbReference type="GO" id="GO:0006417">
    <property type="term" value="P:regulation of translation"/>
    <property type="evidence" value="ECO:0007669"/>
    <property type="project" value="TreeGrafter"/>
</dbReference>
<keyword evidence="2" id="KW-0472">Membrane</keyword>
<dbReference type="eggNOG" id="COG5662">
    <property type="taxonomic scope" value="Bacteria"/>
</dbReference>
<dbReference type="Proteomes" id="UP000000787">
    <property type="component" value="Chromosome"/>
</dbReference>
<keyword evidence="2" id="KW-1133">Transmembrane helix</keyword>
<name>A9AUC6_HERA2</name>
<accession>A9AUC6</accession>
<dbReference type="PANTHER" id="PTHR37461:SF1">
    <property type="entry name" value="ANTI-SIGMA-K FACTOR RSKA"/>
    <property type="match status" value="1"/>
</dbReference>
<feature type="transmembrane region" description="Helical" evidence="2">
    <location>
        <begin position="82"/>
        <end position="102"/>
    </location>
</feature>
<evidence type="ECO:0000313" key="4">
    <source>
        <dbReference type="Proteomes" id="UP000000787"/>
    </source>
</evidence>
<feature type="transmembrane region" description="Helical" evidence="2">
    <location>
        <begin position="265"/>
        <end position="287"/>
    </location>
</feature>
<evidence type="ECO:0000256" key="1">
    <source>
        <dbReference type="SAM" id="MobiDB-lite"/>
    </source>
</evidence>
<dbReference type="BioCyc" id="HAUR316274:GHYA-397-MONOMER"/>
<dbReference type="EMBL" id="CP000875">
    <property type="protein sequence ID" value="ABX03045.1"/>
    <property type="molecule type" value="Genomic_DNA"/>
</dbReference>
<dbReference type="KEGG" id="hau:Haur_0394"/>
<dbReference type="HOGENOM" id="CLU_1132939_0_0_0"/>
<dbReference type="AlphaFoldDB" id="A9AUC6"/>
<feature type="region of interest" description="Disordered" evidence="1">
    <location>
        <begin position="137"/>
        <end position="161"/>
    </location>
</feature>
<gene>
    <name evidence="3" type="ordered locus">Haur_0394</name>
</gene>
<reference evidence="3 4" key="1">
    <citation type="journal article" date="2011" name="Stand. Genomic Sci.">
        <title>Complete genome sequence of the filamentous gliding predatory bacterium Herpetosiphon aurantiacus type strain (114-95(T)).</title>
        <authorList>
            <person name="Kiss H."/>
            <person name="Nett M."/>
            <person name="Domin N."/>
            <person name="Martin K."/>
            <person name="Maresca J.A."/>
            <person name="Copeland A."/>
            <person name="Lapidus A."/>
            <person name="Lucas S."/>
            <person name="Berry K.W."/>
            <person name="Glavina Del Rio T."/>
            <person name="Dalin E."/>
            <person name="Tice H."/>
            <person name="Pitluck S."/>
            <person name="Richardson P."/>
            <person name="Bruce D."/>
            <person name="Goodwin L."/>
            <person name="Han C."/>
            <person name="Detter J.C."/>
            <person name="Schmutz J."/>
            <person name="Brettin T."/>
            <person name="Land M."/>
            <person name="Hauser L."/>
            <person name="Kyrpides N.C."/>
            <person name="Ivanova N."/>
            <person name="Goker M."/>
            <person name="Woyke T."/>
            <person name="Klenk H.P."/>
            <person name="Bryant D.A."/>
        </authorList>
    </citation>
    <scope>NUCLEOTIDE SEQUENCE [LARGE SCALE GENOMIC DNA]</scope>
    <source>
        <strain evidence="4">ATCC 23779 / DSM 785 / 114-95</strain>
    </source>
</reference>
<evidence type="ECO:0000313" key="3">
    <source>
        <dbReference type="EMBL" id="ABX03045.1"/>
    </source>
</evidence>
<keyword evidence="2 3" id="KW-0812">Transmembrane</keyword>
<keyword evidence="4" id="KW-1185">Reference proteome</keyword>
<evidence type="ECO:0000256" key="2">
    <source>
        <dbReference type="SAM" id="Phobius"/>
    </source>
</evidence>
<organism evidence="3 4">
    <name type="scientific">Herpetosiphon aurantiacus (strain ATCC 23779 / DSM 785 / 114-95)</name>
    <dbReference type="NCBI Taxonomy" id="316274"/>
    <lineage>
        <taxon>Bacteria</taxon>
        <taxon>Bacillati</taxon>
        <taxon>Chloroflexota</taxon>
        <taxon>Chloroflexia</taxon>
        <taxon>Herpetosiphonales</taxon>
        <taxon>Herpetosiphonaceae</taxon>
        <taxon>Herpetosiphon</taxon>
    </lineage>
</organism>
<dbReference type="InterPro" id="IPR051474">
    <property type="entry name" value="Anti-sigma-K/W_factor"/>
</dbReference>
<dbReference type="PANTHER" id="PTHR37461">
    <property type="entry name" value="ANTI-SIGMA-K FACTOR RSKA"/>
    <property type="match status" value="1"/>
</dbReference>
<sequence>MTPISEQQQELLSAALDGQLSAAEQAQLDQQLEHDHGLAVEFAELRSMQALLQELPPVRPPRSFTLDPAIHAPKRSFWLGGWIRWVGVVGAFALMLTVGLQLTNQSGQSMTMAPVADMANPEAANGVSDRMAIENNNTSAEAPPMGSGSGSGPADPSQPTTAEDTMAVLDQTPEPMVGGAAPAMIEGYPTPMAYSSIPISDTAGMARMSAEQATALAGSPLNNPLIDQNNPSSPGTLDLEQPVLKEQTPTAQPVPIAMAESEPSLLLWFSIALVLGVGLASAMVYWLKSFKQP</sequence>
<proteinExistence type="predicted"/>